<protein>
    <submittedName>
        <fullName evidence="1">Type IV toxin-antitoxin system AbiEi family antitoxin</fullName>
    </submittedName>
</protein>
<name>A0ABV9SZC4_9BACT</name>
<accession>A0ABV9SZC4</accession>
<sequence>MLTLVYADLIINGDKRSLETARMIHERYLQEL</sequence>
<dbReference type="EMBL" id="JBHSJJ010000003">
    <property type="protein sequence ID" value="MFC4871400.1"/>
    <property type="molecule type" value="Genomic_DNA"/>
</dbReference>
<organism evidence="1 2">
    <name type="scientific">Negadavirga shengliensis</name>
    <dbReference type="NCBI Taxonomy" id="1389218"/>
    <lineage>
        <taxon>Bacteria</taxon>
        <taxon>Pseudomonadati</taxon>
        <taxon>Bacteroidota</taxon>
        <taxon>Cytophagia</taxon>
        <taxon>Cytophagales</taxon>
        <taxon>Cyclobacteriaceae</taxon>
        <taxon>Negadavirga</taxon>
    </lineage>
</organism>
<dbReference type="Pfam" id="PF09952">
    <property type="entry name" value="AbiEi_2"/>
    <property type="match status" value="1"/>
</dbReference>
<keyword evidence="2" id="KW-1185">Reference proteome</keyword>
<evidence type="ECO:0000313" key="2">
    <source>
        <dbReference type="Proteomes" id="UP001595818"/>
    </source>
</evidence>
<evidence type="ECO:0000313" key="1">
    <source>
        <dbReference type="EMBL" id="MFC4871400.1"/>
    </source>
</evidence>
<reference evidence="2" key="1">
    <citation type="journal article" date="2019" name="Int. J. Syst. Evol. Microbiol.">
        <title>The Global Catalogue of Microorganisms (GCM) 10K type strain sequencing project: providing services to taxonomists for standard genome sequencing and annotation.</title>
        <authorList>
            <consortium name="The Broad Institute Genomics Platform"/>
            <consortium name="The Broad Institute Genome Sequencing Center for Infectious Disease"/>
            <person name="Wu L."/>
            <person name="Ma J."/>
        </authorList>
    </citation>
    <scope>NUCLEOTIDE SEQUENCE [LARGE SCALE GENOMIC DNA]</scope>
    <source>
        <strain evidence="2">CGMCC 4.7466</strain>
    </source>
</reference>
<dbReference type="InterPro" id="IPR019238">
    <property type="entry name" value="AbiEi_2"/>
</dbReference>
<dbReference type="Proteomes" id="UP001595818">
    <property type="component" value="Unassembled WGS sequence"/>
</dbReference>
<proteinExistence type="predicted"/>
<gene>
    <name evidence="1" type="ORF">ACFPFU_06865</name>
</gene>
<dbReference type="RefSeq" id="WP_377062824.1">
    <property type="nucleotide sequence ID" value="NZ_JBHSJJ010000003.1"/>
</dbReference>
<comment type="caution">
    <text evidence="1">The sequence shown here is derived from an EMBL/GenBank/DDBJ whole genome shotgun (WGS) entry which is preliminary data.</text>
</comment>